<dbReference type="PANTHER" id="PTHR47481:SF31">
    <property type="entry name" value="OS01G0873500 PROTEIN"/>
    <property type="match status" value="1"/>
</dbReference>
<gene>
    <name evidence="1" type="ORF">M5K25_006277</name>
</gene>
<dbReference type="Pfam" id="PF14223">
    <property type="entry name" value="Retrotran_gag_2"/>
    <property type="match status" value="1"/>
</dbReference>
<name>A0ABD0VB80_DENTH</name>
<dbReference type="Proteomes" id="UP001552299">
    <property type="component" value="Unassembled WGS sequence"/>
</dbReference>
<sequence length="169" mass="19447">MKQLTMTEYLIKIKTLVDKIAVAGANIDQEDIILYILNGLPPAYQAFKMLICTMLHSVSLDDLHSVLLCEEINLEEKSSRHQLSPDPNIKLYSLRGRGWGATESSRFTIWLELISDNDESFCTPHHSTSLDGHFGNQKLEKEKLLMQLTMENAWDVLAEKYKRRQHRST</sequence>
<reference evidence="1 2" key="1">
    <citation type="journal article" date="2024" name="Plant Biotechnol. J.">
        <title>Dendrobium thyrsiflorum genome and its molecular insights into genes involved in important horticultural traits.</title>
        <authorList>
            <person name="Chen B."/>
            <person name="Wang J.Y."/>
            <person name="Zheng P.J."/>
            <person name="Li K.L."/>
            <person name="Liang Y.M."/>
            <person name="Chen X.F."/>
            <person name="Zhang C."/>
            <person name="Zhao X."/>
            <person name="He X."/>
            <person name="Zhang G.Q."/>
            <person name="Liu Z.J."/>
            <person name="Xu Q."/>
        </authorList>
    </citation>
    <scope>NUCLEOTIDE SEQUENCE [LARGE SCALE GENOMIC DNA]</scope>
    <source>
        <strain evidence="1">GZMU011</strain>
    </source>
</reference>
<dbReference type="EMBL" id="JANQDX010000006">
    <property type="protein sequence ID" value="KAL0922304.1"/>
    <property type="molecule type" value="Genomic_DNA"/>
</dbReference>
<keyword evidence="2" id="KW-1185">Reference proteome</keyword>
<evidence type="ECO:0000313" key="1">
    <source>
        <dbReference type="EMBL" id="KAL0922304.1"/>
    </source>
</evidence>
<evidence type="ECO:0000313" key="2">
    <source>
        <dbReference type="Proteomes" id="UP001552299"/>
    </source>
</evidence>
<organism evidence="1 2">
    <name type="scientific">Dendrobium thyrsiflorum</name>
    <name type="common">Pinecone-like raceme dendrobium</name>
    <name type="synonym">Orchid</name>
    <dbReference type="NCBI Taxonomy" id="117978"/>
    <lineage>
        <taxon>Eukaryota</taxon>
        <taxon>Viridiplantae</taxon>
        <taxon>Streptophyta</taxon>
        <taxon>Embryophyta</taxon>
        <taxon>Tracheophyta</taxon>
        <taxon>Spermatophyta</taxon>
        <taxon>Magnoliopsida</taxon>
        <taxon>Liliopsida</taxon>
        <taxon>Asparagales</taxon>
        <taxon>Orchidaceae</taxon>
        <taxon>Epidendroideae</taxon>
        <taxon>Malaxideae</taxon>
        <taxon>Dendrobiinae</taxon>
        <taxon>Dendrobium</taxon>
    </lineage>
</organism>
<dbReference type="PANTHER" id="PTHR47481">
    <property type="match status" value="1"/>
</dbReference>
<accession>A0ABD0VB80</accession>
<comment type="caution">
    <text evidence="1">The sequence shown here is derived from an EMBL/GenBank/DDBJ whole genome shotgun (WGS) entry which is preliminary data.</text>
</comment>
<dbReference type="AlphaFoldDB" id="A0ABD0VB80"/>
<protein>
    <recommendedName>
        <fullName evidence="3">Retrovirus-related Pol polyprotein from transposon TNT 1-94</fullName>
    </recommendedName>
</protein>
<evidence type="ECO:0008006" key="3">
    <source>
        <dbReference type="Google" id="ProtNLM"/>
    </source>
</evidence>
<proteinExistence type="predicted"/>